<reference evidence="3" key="1">
    <citation type="submission" date="2016-06" db="EMBL/GenBank/DDBJ databases">
        <title>Parallel loss of symbiosis genes in relatives of nitrogen-fixing non-legume Parasponia.</title>
        <authorList>
            <person name="Van Velzen R."/>
            <person name="Holmer R."/>
            <person name="Bu F."/>
            <person name="Rutten L."/>
            <person name="Van Zeijl A."/>
            <person name="Liu W."/>
            <person name="Santuari L."/>
            <person name="Cao Q."/>
            <person name="Sharma T."/>
            <person name="Shen D."/>
            <person name="Roswanjaya Y."/>
            <person name="Wardhani T."/>
            <person name="Kalhor M.S."/>
            <person name="Jansen J."/>
            <person name="Van den Hoogen J."/>
            <person name="Gungor B."/>
            <person name="Hartog M."/>
            <person name="Hontelez J."/>
            <person name="Verver J."/>
            <person name="Yang W.-C."/>
            <person name="Schijlen E."/>
            <person name="Repin R."/>
            <person name="Schilthuizen M."/>
            <person name="Schranz E."/>
            <person name="Heidstra R."/>
            <person name="Miyata K."/>
            <person name="Fedorova E."/>
            <person name="Kohlen W."/>
            <person name="Bisseling T."/>
            <person name="Smit S."/>
            <person name="Geurts R."/>
        </authorList>
    </citation>
    <scope>NUCLEOTIDE SEQUENCE [LARGE SCALE GENOMIC DNA]</scope>
    <source>
        <strain evidence="3">cv. WU1-14</strain>
    </source>
</reference>
<organism evidence="2 3">
    <name type="scientific">Parasponia andersonii</name>
    <name type="common">Sponia andersonii</name>
    <dbReference type="NCBI Taxonomy" id="3476"/>
    <lineage>
        <taxon>Eukaryota</taxon>
        <taxon>Viridiplantae</taxon>
        <taxon>Streptophyta</taxon>
        <taxon>Embryophyta</taxon>
        <taxon>Tracheophyta</taxon>
        <taxon>Spermatophyta</taxon>
        <taxon>Magnoliopsida</taxon>
        <taxon>eudicotyledons</taxon>
        <taxon>Gunneridae</taxon>
        <taxon>Pentapetalae</taxon>
        <taxon>rosids</taxon>
        <taxon>fabids</taxon>
        <taxon>Rosales</taxon>
        <taxon>Cannabaceae</taxon>
        <taxon>Parasponia</taxon>
    </lineage>
</organism>
<gene>
    <name evidence="2" type="ORF">PanWU01x14_065000</name>
</gene>
<accession>A0A2P5DGQ8</accession>
<proteinExistence type="predicted"/>
<comment type="caution">
    <text evidence="2">The sequence shown here is derived from an EMBL/GenBank/DDBJ whole genome shotgun (WGS) entry which is preliminary data.</text>
</comment>
<evidence type="ECO:0000313" key="3">
    <source>
        <dbReference type="Proteomes" id="UP000237105"/>
    </source>
</evidence>
<dbReference type="EMBL" id="JXTB01000039">
    <property type="protein sequence ID" value="PON72465.1"/>
    <property type="molecule type" value="Genomic_DNA"/>
</dbReference>
<feature type="region of interest" description="Disordered" evidence="1">
    <location>
        <begin position="139"/>
        <end position="161"/>
    </location>
</feature>
<feature type="non-terminal residue" evidence="2">
    <location>
        <position position="1"/>
    </location>
</feature>
<dbReference type="AlphaFoldDB" id="A0A2P5DGQ8"/>
<feature type="compositionally biased region" description="Acidic residues" evidence="1">
    <location>
        <begin position="140"/>
        <end position="152"/>
    </location>
</feature>
<name>A0A2P5DGQ8_PARAD</name>
<evidence type="ECO:0000313" key="2">
    <source>
        <dbReference type="EMBL" id="PON72465.1"/>
    </source>
</evidence>
<keyword evidence="3" id="KW-1185">Reference proteome</keyword>
<protein>
    <submittedName>
        <fullName evidence="2">Uncharacterized protein</fullName>
    </submittedName>
</protein>
<sequence>RRVSQDGEPPKRVAASAGVILRCGDVQVSVVEALGFQILGRGLERVGREAVLVSALLEDFLQNDVVCSGCAAAEKLRREVRRRGSGVGDPDPDHDGGESLSIGVLAGWDRFERRDAEIVEFGGFARLLDEVRVGLGEAGVELEWEDDEEEENGGSSSHSME</sequence>
<dbReference type="OrthoDB" id="10403572at2759"/>
<dbReference type="Proteomes" id="UP000237105">
    <property type="component" value="Unassembled WGS sequence"/>
</dbReference>
<evidence type="ECO:0000256" key="1">
    <source>
        <dbReference type="SAM" id="MobiDB-lite"/>
    </source>
</evidence>